<evidence type="ECO:0000313" key="2">
    <source>
        <dbReference type="Proteomes" id="UP000093514"/>
    </source>
</evidence>
<accession>A0A1C0ACU5</accession>
<reference evidence="2" key="1">
    <citation type="submission" date="2016-07" db="EMBL/GenBank/DDBJ databases">
        <authorList>
            <person name="Florea S."/>
            <person name="Webb J.S."/>
            <person name="Jaromczyk J."/>
            <person name="Schardl C.L."/>
        </authorList>
    </citation>
    <scope>NUCLEOTIDE SEQUENCE [LARGE SCALE GENOMIC DNA]</scope>
    <source>
        <strain evidence="2">Z6</strain>
    </source>
</reference>
<dbReference type="InterPro" id="IPR009665">
    <property type="entry name" value="YyaC"/>
</dbReference>
<dbReference type="Pfam" id="PF06866">
    <property type="entry name" value="DUF1256"/>
    <property type="match status" value="1"/>
</dbReference>
<gene>
    <name evidence="1" type="ORF">U472_00800</name>
</gene>
<keyword evidence="1" id="KW-0378">Hydrolase</keyword>
<dbReference type="OrthoDB" id="9815953at2"/>
<dbReference type="RefSeq" id="WP_068714539.1">
    <property type="nucleotide sequence ID" value="NZ_LWDV01000005.1"/>
</dbReference>
<organism evidence="1 2">
    <name type="scientific">Orenia metallireducens</name>
    <dbReference type="NCBI Taxonomy" id="1413210"/>
    <lineage>
        <taxon>Bacteria</taxon>
        <taxon>Bacillati</taxon>
        <taxon>Bacillota</taxon>
        <taxon>Clostridia</taxon>
        <taxon>Halanaerobiales</taxon>
        <taxon>Halobacteroidaceae</taxon>
        <taxon>Orenia</taxon>
    </lineage>
</organism>
<dbReference type="SUPFAM" id="SSF53163">
    <property type="entry name" value="HybD-like"/>
    <property type="match status" value="1"/>
</dbReference>
<protein>
    <submittedName>
        <fullName evidence="1">Spore protease YyaC</fullName>
    </submittedName>
</protein>
<dbReference type="InterPro" id="IPR023430">
    <property type="entry name" value="Pept_HybD-like_dom_sf"/>
</dbReference>
<sequence length="215" mass="24329">MDKFIFDKEKYHETINSNPEKIASTSFNRQELLEQDRVHIDDPLAISHLKKIIRHKLQRRYDPQDQELIVVCIGTDRSTGDSLGPLTGSKLLNFHFRNNTKIFGSLEKPVHATNLEEHLEYINRNYSNPFIIAIDASLGRSSSVGSISVNDGPLKPGSGVNKNLPPVGNIHITGLVNVSGYMEYFVLQSTRLSLVIKMSKIIAYSLFQELREYNS</sequence>
<dbReference type="AlphaFoldDB" id="A0A1C0ACU5"/>
<dbReference type="GO" id="GO:0008233">
    <property type="term" value="F:peptidase activity"/>
    <property type="evidence" value="ECO:0007669"/>
    <property type="project" value="UniProtKB-KW"/>
</dbReference>
<proteinExistence type="predicted"/>
<dbReference type="NCBIfam" id="TIGR02841">
    <property type="entry name" value="spore_YyaC"/>
    <property type="match status" value="1"/>
</dbReference>
<dbReference type="GO" id="GO:0006508">
    <property type="term" value="P:proteolysis"/>
    <property type="evidence" value="ECO:0007669"/>
    <property type="project" value="UniProtKB-KW"/>
</dbReference>
<name>A0A1C0ACU5_9FIRM</name>
<dbReference type="EMBL" id="LWDV01000005">
    <property type="protein sequence ID" value="OCL28457.1"/>
    <property type="molecule type" value="Genomic_DNA"/>
</dbReference>
<evidence type="ECO:0000313" key="1">
    <source>
        <dbReference type="EMBL" id="OCL28457.1"/>
    </source>
</evidence>
<comment type="caution">
    <text evidence="1">The sequence shown here is derived from an EMBL/GenBank/DDBJ whole genome shotgun (WGS) entry which is preliminary data.</text>
</comment>
<keyword evidence="2" id="KW-1185">Reference proteome</keyword>
<reference evidence="1 2" key="2">
    <citation type="submission" date="2016-08" db="EMBL/GenBank/DDBJ databases">
        <title>Orenia metallireducens sp. nov. strain Z6, a Novel Metal-reducing Firmicute from the Deep Subsurface.</title>
        <authorList>
            <person name="Maxim B.I."/>
            <person name="Kenneth K."/>
            <person name="Flynn T.M."/>
            <person name="Oloughlin E.J."/>
            <person name="Locke R.A."/>
            <person name="Weber J.R."/>
            <person name="Egan S.M."/>
            <person name="Mackie R.I."/>
            <person name="Cann I.K."/>
        </authorList>
    </citation>
    <scope>NUCLEOTIDE SEQUENCE [LARGE SCALE GENOMIC DNA]</scope>
    <source>
        <strain evidence="1 2">Z6</strain>
    </source>
</reference>
<dbReference type="Gene3D" id="3.40.50.1450">
    <property type="entry name" value="HybD-like"/>
    <property type="match status" value="1"/>
</dbReference>
<keyword evidence="1" id="KW-0645">Protease</keyword>
<dbReference type="Proteomes" id="UP000093514">
    <property type="component" value="Unassembled WGS sequence"/>
</dbReference>